<accession>A0ABY8GM96</accession>
<evidence type="ECO:0008006" key="3">
    <source>
        <dbReference type="Google" id="ProtNLM"/>
    </source>
</evidence>
<proteinExistence type="predicted"/>
<gene>
    <name evidence="1" type="ORF">P8T11_16540</name>
</gene>
<name>A0ABY8GM96_9BURK</name>
<dbReference type="Proteomes" id="UP001214170">
    <property type="component" value="Chromosome"/>
</dbReference>
<organism evidence="1 2">
    <name type="scientific">Achromobacter spanius</name>
    <dbReference type="NCBI Taxonomy" id="217203"/>
    <lineage>
        <taxon>Bacteria</taxon>
        <taxon>Pseudomonadati</taxon>
        <taxon>Pseudomonadota</taxon>
        <taxon>Betaproteobacteria</taxon>
        <taxon>Burkholderiales</taxon>
        <taxon>Alcaligenaceae</taxon>
        <taxon>Achromobacter</taxon>
    </lineage>
</organism>
<dbReference type="RefSeq" id="WP_268080946.1">
    <property type="nucleotide sequence ID" value="NZ_CP106885.1"/>
</dbReference>
<protein>
    <recommendedName>
        <fullName evidence="3">DUF1902 domain-containing protein</fullName>
    </recommendedName>
</protein>
<sequence>MNAIVSIKFNTDGVSERALRVLRAAVAIAAENRGIRLQVISLQNFCEKAGLPRGTGVLELGKLLGESMKVLGTLEVLSLEPDSLSEDVWGSWPPYDSIAIVDDQVEFEICDAMFQHDAWRSLLEGELGRETSGARMLSMLSPC</sequence>
<evidence type="ECO:0000313" key="1">
    <source>
        <dbReference type="EMBL" id="WFP05939.1"/>
    </source>
</evidence>
<dbReference type="EMBL" id="CP121261">
    <property type="protein sequence ID" value="WFP05939.1"/>
    <property type="molecule type" value="Genomic_DNA"/>
</dbReference>
<keyword evidence="2" id="KW-1185">Reference proteome</keyword>
<evidence type="ECO:0000313" key="2">
    <source>
        <dbReference type="Proteomes" id="UP001214170"/>
    </source>
</evidence>
<reference evidence="1 2" key="1">
    <citation type="submission" date="2023-03" db="EMBL/GenBank/DDBJ databases">
        <title>Achromobacter spanius LIG8.</title>
        <authorList>
            <person name="Shrestha S."/>
        </authorList>
    </citation>
    <scope>NUCLEOTIDE SEQUENCE [LARGE SCALE GENOMIC DNA]</scope>
    <source>
        <strain evidence="1 2">LIG8</strain>
    </source>
</reference>